<evidence type="ECO:0000256" key="2">
    <source>
        <dbReference type="ARBA" id="ARBA00010883"/>
    </source>
</evidence>
<reference evidence="11 12" key="1">
    <citation type="submission" date="2024-03" db="EMBL/GenBank/DDBJ databases">
        <authorList>
            <person name="Brejova B."/>
        </authorList>
    </citation>
    <scope>NUCLEOTIDE SEQUENCE [LARGE SCALE GENOMIC DNA]</scope>
    <source>
        <strain evidence="11 12">CBS 14171</strain>
    </source>
</reference>
<dbReference type="GeneID" id="92210374"/>
<feature type="compositionally biased region" description="Polar residues" evidence="9">
    <location>
        <begin position="616"/>
        <end position="636"/>
    </location>
</feature>
<evidence type="ECO:0000313" key="12">
    <source>
        <dbReference type="Proteomes" id="UP001497383"/>
    </source>
</evidence>
<feature type="compositionally biased region" description="Polar residues" evidence="9">
    <location>
        <begin position="1"/>
        <end position="10"/>
    </location>
</feature>
<feature type="compositionally biased region" description="Polar residues" evidence="9">
    <location>
        <begin position="64"/>
        <end position="84"/>
    </location>
</feature>
<feature type="compositionally biased region" description="Basic and acidic residues" evidence="9">
    <location>
        <begin position="33"/>
        <end position="42"/>
    </location>
</feature>
<evidence type="ECO:0000256" key="8">
    <source>
        <dbReference type="ARBA" id="ARBA00023136"/>
    </source>
</evidence>
<keyword evidence="4" id="KW-0967">Endosome</keyword>
<feature type="region of interest" description="Disordered" evidence="9">
    <location>
        <begin position="265"/>
        <end position="312"/>
    </location>
</feature>
<organism evidence="11 12">
    <name type="scientific">Lodderomyces beijingensis</name>
    <dbReference type="NCBI Taxonomy" id="1775926"/>
    <lineage>
        <taxon>Eukaryota</taxon>
        <taxon>Fungi</taxon>
        <taxon>Dikarya</taxon>
        <taxon>Ascomycota</taxon>
        <taxon>Saccharomycotina</taxon>
        <taxon>Pichiomycetes</taxon>
        <taxon>Debaryomycetaceae</taxon>
        <taxon>Candida/Lodderomyces clade</taxon>
        <taxon>Lodderomyces</taxon>
    </lineage>
</organism>
<feature type="compositionally biased region" description="Low complexity" evidence="9">
    <location>
        <begin position="277"/>
        <end position="312"/>
    </location>
</feature>
<keyword evidence="5" id="KW-0653">Protein transport</keyword>
<dbReference type="Proteomes" id="UP001497383">
    <property type="component" value="Chromosome 6"/>
</dbReference>
<comment type="subcellular location">
    <subcellularLocation>
        <location evidence="1">Endosome membrane</location>
        <topology evidence="1">Peripheral membrane protein</topology>
    </subcellularLocation>
</comment>
<feature type="compositionally biased region" description="Gly residues" evidence="9">
    <location>
        <begin position="266"/>
        <end position="276"/>
    </location>
</feature>
<dbReference type="PANTHER" id="PTHR46979:SF2">
    <property type="entry name" value="SORTING NEXIN-41"/>
    <property type="match status" value="1"/>
</dbReference>
<accession>A0ABP0ZST4</accession>
<keyword evidence="3" id="KW-0813">Transport</keyword>
<dbReference type="EMBL" id="OZ022410">
    <property type="protein sequence ID" value="CAK9441309.1"/>
    <property type="molecule type" value="Genomic_DNA"/>
</dbReference>
<feature type="region of interest" description="Disordered" evidence="9">
    <location>
        <begin position="1"/>
        <end position="109"/>
    </location>
</feature>
<evidence type="ECO:0000256" key="4">
    <source>
        <dbReference type="ARBA" id="ARBA00022753"/>
    </source>
</evidence>
<feature type="compositionally biased region" description="Pro residues" evidence="9">
    <location>
        <begin position="11"/>
        <end position="20"/>
    </location>
</feature>
<keyword evidence="12" id="KW-1185">Reference proteome</keyword>
<evidence type="ECO:0000313" key="11">
    <source>
        <dbReference type="EMBL" id="CAK9441309.1"/>
    </source>
</evidence>
<feature type="domain" description="PX" evidence="10">
    <location>
        <begin position="168"/>
        <end position="366"/>
    </location>
</feature>
<evidence type="ECO:0000256" key="7">
    <source>
        <dbReference type="ARBA" id="ARBA00023121"/>
    </source>
</evidence>
<keyword evidence="6" id="KW-0072">Autophagy</keyword>
<dbReference type="Gene3D" id="1.20.1270.60">
    <property type="entry name" value="Arfaptin homology (AH) domain/BAR domain"/>
    <property type="match status" value="1"/>
</dbReference>
<keyword evidence="7" id="KW-0446">Lipid-binding</keyword>
<comment type="similarity">
    <text evidence="2">Belongs to the sorting nexin family.</text>
</comment>
<gene>
    <name evidence="11" type="ORF">LODBEIA_P51780</name>
</gene>
<feature type="region of interest" description="Disordered" evidence="9">
    <location>
        <begin position="616"/>
        <end position="661"/>
    </location>
</feature>
<dbReference type="SMART" id="SM00312">
    <property type="entry name" value="PX"/>
    <property type="match status" value="1"/>
</dbReference>
<name>A0ABP0ZST4_9ASCO</name>
<evidence type="ECO:0000256" key="1">
    <source>
        <dbReference type="ARBA" id="ARBA00004481"/>
    </source>
</evidence>
<evidence type="ECO:0000256" key="9">
    <source>
        <dbReference type="SAM" id="MobiDB-lite"/>
    </source>
</evidence>
<evidence type="ECO:0000259" key="10">
    <source>
        <dbReference type="PROSITE" id="PS50195"/>
    </source>
</evidence>
<dbReference type="InterPro" id="IPR036871">
    <property type="entry name" value="PX_dom_sf"/>
</dbReference>
<dbReference type="PROSITE" id="PS50195">
    <property type="entry name" value="PX"/>
    <property type="match status" value="1"/>
</dbReference>
<keyword evidence="8" id="KW-0472">Membrane</keyword>
<dbReference type="SUPFAM" id="SSF64268">
    <property type="entry name" value="PX domain"/>
    <property type="match status" value="1"/>
</dbReference>
<sequence>MLDATTSAQTPPVPSPPPSEPEPEPGVATSQGTRHEQEDPAKKNHNQSQPSLVRSSFEDEEDNNPFSHHSGLTSFIIQQSQSQKHQNDPDLDDAATATAAVSSHTQQHDYEDESMLLYKTDEHHHHHHQDKLAARTAQKPRAESFNTVSINFESRVTKLLKPKVRVKIHITEAGNSNEGMANASKKYVVYTIKLINLDKKNDEILTRRRYSDFESLRDILTKIFPLIIIPPIPPKNYFDFSVLNGLVGGGNGGVGGAGGAHTSNGNGFGSNGGSSGGSNHEQSTNGSSSASATAATTATAHSSSNSNSNSTPSSYAYINSSHLIGNKLIEHRKRLLANFLNNCLEIHQLRNLEFFAKFLDPNANWSDEIALIQSQLPKNTYLSNPENGLKTDPIYRHLPNPSNKKTMSFFKDNSKKLTKKTNQLISSGGGGAAATAAAGCVPDHANDMTAEPDHETLQKQKQDEFIVDTSGLDDMNKRIMANFMGLSNDYAELGSFFNSFSLIFSESVSSRSEDNKLKSSNENDDELNFIFDKIGQIFDRSYITINSLISELETRFSEPLGEAVQYTDILHYVTKYQAKKLKQKHMLESECKSKRKELDELLKIEAEAGKVEHMINSQHNGKQPPQYKLNGSNSVPRSAPNGASAEANTTTSPTTNHTSGSKFKFIPSFKKITQYVSEIIDQNPQQTRKTKIYELTDKIKIFEKCHDIMLADLSFIFDEVDKNLNKFHTRQLKMIYEILLYYNRFMINWARKNVEIWEEVRDEILKY</sequence>
<dbReference type="PANTHER" id="PTHR46979">
    <property type="entry name" value="SORTING NEXIN-41"/>
    <property type="match status" value="1"/>
</dbReference>
<evidence type="ECO:0000256" key="6">
    <source>
        <dbReference type="ARBA" id="ARBA00023006"/>
    </source>
</evidence>
<dbReference type="InterPro" id="IPR027267">
    <property type="entry name" value="AH/BAR_dom_sf"/>
</dbReference>
<dbReference type="Pfam" id="PF00787">
    <property type="entry name" value="PX"/>
    <property type="match status" value="1"/>
</dbReference>
<feature type="compositionally biased region" description="Low complexity" evidence="9">
    <location>
        <begin position="643"/>
        <end position="661"/>
    </location>
</feature>
<evidence type="ECO:0000256" key="3">
    <source>
        <dbReference type="ARBA" id="ARBA00022448"/>
    </source>
</evidence>
<dbReference type="InterPro" id="IPR001683">
    <property type="entry name" value="PX_dom"/>
</dbReference>
<dbReference type="InterPro" id="IPR051079">
    <property type="entry name" value="Sorting_Nexin_Autophagy"/>
</dbReference>
<dbReference type="RefSeq" id="XP_066832116.1">
    <property type="nucleotide sequence ID" value="XM_066975481.1"/>
</dbReference>
<evidence type="ECO:0000256" key="5">
    <source>
        <dbReference type="ARBA" id="ARBA00022927"/>
    </source>
</evidence>
<dbReference type="Gene3D" id="3.30.1520.10">
    <property type="entry name" value="Phox-like domain"/>
    <property type="match status" value="1"/>
</dbReference>
<proteinExistence type="inferred from homology"/>
<protein>
    <recommendedName>
        <fullName evidence="10">PX domain-containing protein</fullName>
    </recommendedName>
</protein>